<name>A0A2N9FIM0_FAGSY</name>
<proteinExistence type="predicted"/>
<dbReference type="EMBL" id="OIVN01001169">
    <property type="protein sequence ID" value="SPC90667.1"/>
    <property type="molecule type" value="Genomic_DNA"/>
</dbReference>
<organism evidence="2">
    <name type="scientific">Fagus sylvatica</name>
    <name type="common">Beechnut</name>
    <dbReference type="NCBI Taxonomy" id="28930"/>
    <lineage>
        <taxon>Eukaryota</taxon>
        <taxon>Viridiplantae</taxon>
        <taxon>Streptophyta</taxon>
        <taxon>Embryophyta</taxon>
        <taxon>Tracheophyta</taxon>
        <taxon>Spermatophyta</taxon>
        <taxon>Magnoliopsida</taxon>
        <taxon>eudicotyledons</taxon>
        <taxon>Gunneridae</taxon>
        <taxon>Pentapetalae</taxon>
        <taxon>rosids</taxon>
        <taxon>fabids</taxon>
        <taxon>Fagales</taxon>
        <taxon>Fagaceae</taxon>
        <taxon>Fagus</taxon>
    </lineage>
</organism>
<gene>
    <name evidence="2" type="ORF">FSB_LOCUS18549</name>
</gene>
<feature type="transmembrane region" description="Helical" evidence="1">
    <location>
        <begin position="82"/>
        <end position="107"/>
    </location>
</feature>
<protein>
    <submittedName>
        <fullName evidence="2">Uncharacterized protein</fullName>
    </submittedName>
</protein>
<keyword evidence="1" id="KW-0472">Membrane</keyword>
<dbReference type="AlphaFoldDB" id="A0A2N9FIM0"/>
<evidence type="ECO:0000313" key="2">
    <source>
        <dbReference type="EMBL" id="SPC90667.1"/>
    </source>
</evidence>
<feature type="transmembrane region" description="Helical" evidence="1">
    <location>
        <begin position="59"/>
        <end position="76"/>
    </location>
</feature>
<keyword evidence="1" id="KW-0812">Transmembrane</keyword>
<sequence>MEFFCWFLFPAAAVQEERRVTLNLGLKKGAWILCIAEGKALLSSLGCWLRWLGFAGWACWLRWLGLLAALAGLAGFAGCGPAGGLCCLVLSSNQFAATALSFFFFFYSTGSF</sequence>
<reference evidence="2" key="1">
    <citation type="submission" date="2018-02" db="EMBL/GenBank/DDBJ databases">
        <authorList>
            <person name="Cohen D.B."/>
            <person name="Kent A.D."/>
        </authorList>
    </citation>
    <scope>NUCLEOTIDE SEQUENCE</scope>
</reference>
<evidence type="ECO:0000256" key="1">
    <source>
        <dbReference type="SAM" id="Phobius"/>
    </source>
</evidence>
<accession>A0A2N9FIM0</accession>
<keyword evidence="1" id="KW-1133">Transmembrane helix</keyword>